<sequence>MEPHRILTGTGLTTLEVSWSDQNLGIAVLRYPQAFALIETRDAEPLRVGTLVTATLPARGKIIATILPSSRPIWVTVEATGMTNAEADELIRILQSFGRLPSHSDGKS</sequence>
<evidence type="ECO:0008006" key="3">
    <source>
        <dbReference type="Google" id="ProtNLM"/>
    </source>
</evidence>
<evidence type="ECO:0000313" key="1">
    <source>
        <dbReference type="EMBL" id="MDF4025710.1"/>
    </source>
</evidence>
<comment type="caution">
    <text evidence="1">The sequence shown here is derived from an EMBL/GenBank/DDBJ whole genome shotgun (WGS) entry which is preliminary data.</text>
</comment>
<proteinExistence type="predicted"/>
<keyword evidence="2" id="KW-1185">Reference proteome</keyword>
<dbReference type="EMBL" id="JARJJS010000002">
    <property type="protein sequence ID" value="MDF4025710.1"/>
    <property type="molecule type" value="Genomic_DNA"/>
</dbReference>
<accession>A0ABT6BC56</accession>
<reference evidence="1 2" key="1">
    <citation type="journal article" date="2024" name="Curr. Microbiol.">
        <title>Luteibacter sahnii sp. nov., A Novel Yellow-Colored Xanthomonadin Pigment Producing Probiotic Bacterium from Healthy Rice Seed Microbiome.</title>
        <authorList>
            <person name="Jaiswal G."/>
            <person name="Rana R."/>
            <person name="Nayak P.K."/>
            <person name="Chouhan R."/>
            <person name="Gandhi S.G."/>
            <person name="Patel H.K."/>
            <person name="Patil P.B."/>
        </authorList>
    </citation>
    <scope>NUCLEOTIDE SEQUENCE [LARGE SCALE GENOMIC DNA]</scope>
    <source>
        <strain evidence="1 2">PPL201</strain>
    </source>
</reference>
<dbReference type="Proteomes" id="UP001528850">
    <property type="component" value="Unassembled WGS sequence"/>
</dbReference>
<organism evidence="1 2">
    <name type="scientific">Luteibacter sahnii</name>
    <dbReference type="NCBI Taxonomy" id="3021977"/>
    <lineage>
        <taxon>Bacteria</taxon>
        <taxon>Pseudomonadati</taxon>
        <taxon>Pseudomonadota</taxon>
        <taxon>Gammaproteobacteria</taxon>
        <taxon>Lysobacterales</taxon>
        <taxon>Rhodanobacteraceae</taxon>
        <taxon>Luteibacter</taxon>
    </lineage>
</organism>
<evidence type="ECO:0000313" key="2">
    <source>
        <dbReference type="Proteomes" id="UP001528850"/>
    </source>
</evidence>
<name>A0ABT6BC56_9GAMM</name>
<protein>
    <recommendedName>
        <fullName evidence="3">PilZ domain-containing protein</fullName>
    </recommendedName>
</protein>
<gene>
    <name evidence="1" type="ORF">P3W24_12105</name>
</gene>